<keyword evidence="2" id="KW-1185">Reference proteome</keyword>
<name>A0A830HK79_9CHLO</name>
<dbReference type="PANTHER" id="PTHR47703">
    <property type="entry name" value="D-AMINOACID AMINOTRANSFERASE-LIKE PLP-DEPENDENT ENZYMES SUPERFAMILY PROTEIN"/>
    <property type="match status" value="1"/>
</dbReference>
<dbReference type="InterPro" id="IPR001544">
    <property type="entry name" value="Aminotrans_IV"/>
</dbReference>
<gene>
    <name evidence="1" type="ORF">PPROV_000574600</name>
</gene>
<protein>
    <submittedName>
        <fullName evidence="1">Quiescin Q6 sulfhydryl oxidase</fullName>
    </submittedName>
</protein>
<comment type="caution">
    <text evidence="1">The sequence shown here is derived from an EMBL/GenBank/DDBJ whole genome shotgun (WGS) entry which is preliminary data.</text>
</comment>
<reference evidence="1" key="1">
    <citation type="submission" date="2020-10" db="EMBL/GenBank/DDBJ databases">
        <title>Unveiling of a novel bifunctional photoreceptor, Dualchrome1, isolated from a cosmopolitan green alga.</title>
        <authorList>
            <person name="Suzuki S."/>
            <person name="Kawachi M."/>
        </authorList>
    </citation>
    <scope>NUCLEOTIDE SEQUENCE</scope>
    <source>
        <strain evidence="1">NIES 2893</strain>
    </source>
</reference>
<accession>A0A830HK79</accession>
<dbReference type="GO" id="GO:0003824">
    <property type="term" value="F:catalytic activity"/>
    <property type="evidence" value="ECO:0007669"/>
    <property type="project" value="InterPro"/>
</dbReference>
<sequence>MAAASTSLSYGFAVEGTPSFEGHAFENTAAWLRSCPEGAYTTARTVDKRTLVFEYDAHLKRLVETLSKMEETDVDPETTVYAPEKLEPAVRACFAAAVNAAPLGDGDEGKVTVLCAHGKHAIDAGWCDDGGLAVRAVCERLPPRPAQPVRAVAFGAPRKNAAAKAVSWVRDREGLEKRKPADANEVVLVDDEGRLLEGLSSNFYALYDDGTLHTAPEGMVLGGTVRKVVLEVCEREGIEVVLEPPSVNDADRFVAAFVSSTSRLLLPLAKFDIDDKHLQFGDGDGGERARQLEKWVLDEVSRCSSSI</sequence>
<dbReference type="InterPro" id="IPR043132">
    <property type="entry name" value="BCAT-like_C"/>
</dbReference>
<dbReference type="AlphaFoldDB" id="A0A830HK79"/>
<dbReference type="OrthoDB" id="59470at2759"/>
<dbReference type="SUPFAM" id="SSF56752">
    <property type="entry name" value="D-aminoacid aminotransferase-like PLP-dependent enzymes"/>
    <property type="match status" value="1"/>
</dbReference>
<evidence type="ECO:0000313" key="1">
    <source>
        <dbReference type="EMBL" id="GHP07003.1"/>
    </source>
</evidence>
<dbReference type="EMBL" id="BNJQ01000015">
    <property type="protein sequence ID" value="GHP07003.1"/>
    <property type="molecule type" value="Genomic_DNA"/>
</dbReference>
<proteinExistence type="predicted"/>
<dbReference type="Gene3D" id="3.20.10.10">
    <property type="entry name" value="D-amino Acid Aminotransferase, subunit A, domain 2"/>
    <property type="match status" value="1"/>
</dbReference>
<dbReference type="InterPro" id="IPR036038">
    <property type="entry name" value="Aminotransferase-like"/>
</dbReference>
<organism evidence="1 2">
    <name type="scientific">Pycnococcus provasolii</name>
    <dbReference type="NCBI Taxonomy" id="41880"/>
    <lineage>
        <taxon>Eukaryota</taxon>
        <taxon>Viridiplantae</taxon>
        <taxon>Chlorophyta</taxon>
        <taxon>Pseudoscourfieldiophyceae</taxon>
        <taxon>Pseudoscourfieldiales</taxon>
        <taxon>Pycnococcaceae</taxon>
        <taxon>Pycnococcus</taxon>
    </lineage>
</organism>
<dbReference type="Proteomes" id="UP000660262">
    <property type="component" value="Unassembled WGS sequence"/>
</dbReference>
<dbReference type="Pfam" id="PF01063">
    <property type="entry name" value="Aminotran_4"/>
    <property type="match status" value="1"/>
</dbReference>
<dbReference type="PANTHER" id="PTHR47703:SF2">
    <property type="entry name" value="D-AMINOACID AMINOTRANSFERASE-LIKE PLP-DEPENDENT ENZYMES SUPERFAMILY PROTEIN"/>
    <property type="match status" value="1"/>
</dbReference>
<evidence type="ECO:0000313" key="2">
    <source>
        <dbReference type="Proteomes" id="UP000660262"/>
    </source>
</evidence>